<dbReference type="PROSITE" id="PS50297">
    <property type="entry name" value="ANK_REP_REGION"/>
    <property type="match status" value="3"/>
</dbReference>
<dbReference type="InterPro" id="IPR050776">
    <property type="entry name" value="Ank_Repeat/CDKN_Inhibitor"/>
</dbReference>
<evidence type="ECO:0000256" key="2">
    <source>
        <dbReference type="ARBA" id="ARBA00023043"/>
    </source>
</evidence>
<keyword evidence="1" id="KW-0677">Repeat</keyword>
<organism evidence="4 5">
    <name type="scientific">Tuber borchii</name>
    <name type="common">White truffle</name>
    <dbReference type="NCBI Taxonomy" id="42251"/>
    <lineage>
        <taxon>Eukaryota</taxon>
        <taxon>Fungi</taxon>
        <taxon>Dikarya</taxon>
        <taxon>Ascomycota</taxon>
        <taxon>Pezizomycotina</taxon>
        <taxon>Pezizomycetes</taxon>
        <taxon>Pezizales</taxon>
        <taxon>Tuberaceae</taxon>
        <taxon>Tuber</taxon>
    </lineage>
</organism>
<dbReference type="Pfam" id="PF12796">
    <property type="entry name" value="Ank_2"/>
    <property type="match status" value="2"/>
</dbReference>
<name>A0A2T7A3U4_TUBBO</name>
<protein>
    <submittedName>
        <fullName evidence="4">Ankyrin repeat-containing domain protein</fullName>
    </submittedName>
</protein>
<feature type="repeat" description="ANK" evidence="3">
    <location>
        <begin position="141"/>
        <end position="173"/>
    </location>
</feature>
<evidence type="ECO:0000313" key="4">
    <source>
        <dbReference type="EMBL" id="PUU82370.1"/>
    </source>
</evidence>
<dbReference type="Pfam" id="PF13637">
    <property type="entry name" value="Ank_4"/>
    <property type="match status" value="1"/>
</dbReference>
<dbReference type="OrthoDB" id="539213at2759"/>
<dbReference type="EMBL" id="NESQ01000029">
    <property type="protein sequence ID" value="PUU82370.1"/>
    <property type="molecule type" value="Genomic_DNA"/>
</dbReference>
<dbReference type="Gene3D" id="1.25.40.20">
    <property type="entry name" value="Ankyrin repeat-containing domain"/>
    <property type="match status" value="1"/>
</dbReference>
<evidence type="ECO:0000256" key="3">
    <source>
        <dbReference type="PROSITE-ProRule" id="PRU00023"/>
    </source>
</evidence>
<evidence type="ECO:0000256" key="1">
    <source>
        <dbReference type="ARBA" id="ARBA00022737"/>
    </source>
</evidence>
<dbReference type="STRING" id="42251.A0A2T7A3U4"/>
<feature type="repeat" description="ANK" evidence="3">
    <location>
        <begin position="174"/>
        <end position="206"/>
    </location>
</feature>
<dbReference type="AlphaFoldDB" id="A0A2T7A3U4"/>
<accession>A0A2T7A3U4</accession>
<keyword evidence="5" id="KW-1185">Reference proteome</keyword>
<dbReference type="SMART" id="SM00248">
    <property type="entry name" value="ANK"/>
    <property type="match status" value="6"/>
</dbReference>
<gene>
    <name evidence="4" type="ORF">B9Z19DRAFT_1041116</name>
</gene>
<dbReference type="Proteomes" id="UP000244722">
    <property type="component" value="Unassembled WGS sequence"/>
</dbReference>
<dbReference type="PROSITE" id="PS50088">
    <property type="entry name" value="ANK_REPEAT"/>
    <property type="match status" value="3"/>
</dbReference>
<dbReference type="SUPFAM" id="SSF48403">
    <property type="entry name" value="Ankyrin repeat"/>
    <property type="match status" value="1"/>
</dbReference>
<dbReference type="InterPro" id="IPR036770">
    <property type="entry name" value="Ankyrin_rpt-contain_sf"/>
</dbReference>
<dbReference type="InterPro" id="IPR002110">
    <property type="entry name" value="Ankyrin_rpt"/>
</dbReference>
<keyword evidence="2 3" id="KW-0040">ANK repeat</keyword>
<dbReference type="PANTHER" id="PTHR24201">
    <property type="entry name" value="ANK_REP_REGION DOMAIN-CONTAINING PROTEIN"/>
    <property type="match status" value="1"/>
</dbReference>
<evidence type="ECO:0000313" key="5">
    <source>
        <dbReference type="Proteomes" id="UP000244722"/>
    </source>
</evidence>
<reference evidence="4 5" key="1">
    <citation type="submission" date="2017-04" db="EMBL/GenBank/DDBJ databases">
        <title>Draft genome sequence of Tuber borchii Vittad., a whitish edible truffle.</title>
        <authorList>
            <consortium name="DOE Joint Genome Institute"/>
            <person name="Murat C."/>
            <person name="Kuo A."/>
            <person name="Barry K.W."/>
            <person name="Clum A."/>
            <person name="Dockter R.B."/>
            <person name="Fauchery L."/>
            <person name="Iotti M."/>
            <person name="Kohler A."/>
            <person name="Labutti K."/>
            <person name="Lindquist E.A."/>
            <person name="Lipzen A."/>
            <person name="Ohm R.A."/>
            <person name="Wang M."/>
            <person name="Grigoriev I.V."/>
            <person name="Zambonelli A."/>
            <person name="Martin F.M."/>
        </authorList>
    </citation>
    <scope>NUCLEOTIDE SEQUENCE [LARGE SCALE GENOMIC DNA]</scope>
    <source>
        <strain evidence="4 5">Tbo3840</strain>
    </source>
</reference>
<sequence length="238" mass="26166">MEEENKEAIHEACRQGRLSQVESLLEANPKLAYRRDSDDRLPIHWACSYNHLPIVQLLTQQKGFDVDVQDGSGWSPLMIAVSVDDGDKVVDLLLSRETDVNLKTNGGQTPLHFCASKSRLSAARKLLSPPYKANARTVDTRGQQPIHRAAANGSLPMVKLLIENRSSVSPKDKSGMTPLHHAIAEGNGDVALELLRMGADSSVRDSEDKLPIDLAPDATVRKWVLRMAEEEGIDVTLS</sequence>
<proteinExistence type="predicted"/>
<comment type="caution">
    <text evidence="4">The sequence shown here is derived from an EMBL/GenBank/DDBJ whole genome shotgun (WGS) entry which is preliminary data.</text>
</comment>
<feature type="repeat" description="ANK" evidence="3">
    <location>
        <begin position="72"/>
        <end position="105"/>
    </location>
</feature>